<comment type="caution">
    <text evidence="9">The sequence shown here is derived from an EMBL/GenBank/DDBJ whole genome shotgun (WGS) entry which is preliminary data.</text>
</comment>
<feature type="transmembrane region" description="Helical" evidence="7">
    <location>
        <begin position="281"/>
        <end position="305"/>
    </location>
</feature>
<feature type="transmembrane region" description="Helical" evidence="7">
    <location>
        <begin position="453"/>
        <end position="471"/>
    </location>
</feature>
<gene>
    <name evidence="9" type="ORF">K9B37_21710</name>
</gene>
<feature type="transmembrane region" description="Helical" evidence="7">
    <location>
        <begin position="368"/>
        <end position="389"/>
    </location>
</feature>
<evidence type="ECO:0000313" key="9">
    <source>
        <dbReference type="EMBL" id="MBZ6078877.1"/>
    </source>
</evidence>
<dbReference type="InterPro" id="IPR003838">
    <property type="entry name" value="ABC3_permease_C"/>
</dbReference>
<dbReference type="EMBL" id="JAIRBM010000023">
    <property type="protein sequence ID" value="MBZ6078877.1"/>
    <property type="molecule type" value="Genomic_DNA"/>
</dbReference>
<evidence type="ECO:0000256" key="4">
    <source>
        <dbReference type="ARBA" id="ARBA00022692"/>
    </source>
</evidence>
<evidence type="ECO:0000256" key="5">
    <source>
        <dbReference type="ARBA" id="ARBA00022989"/>
    </source>
</evidence>
<feature type="transmembrane region" description="Helical" evidence="7">
    <location>
        <begin position="326"/>
        <end position="348"/>
    </location>
</feature>
<evidence type="ECO:0000256" key="2">
    <source>
        <dbReference type="ARBA" id="ARBA00005236"/>
    </source>
</evidence>
<feature type="transmembrane region" description="Helical" evidence="7">
    <location>
        <begin position="511"/>
        <end position="531"/>
    </location>
</feature>
<dbReference type="Pfam" id="PF02687">
    <property type="entry name" value="FtsX"/>
    <property type="match status" value="2"/>
</dbReference>
<reference evidence="9 10" key="1">
    <citation type="submission" date="2021-09" db="EMBL/GenBank/DDBJ databases">
        <title>The complete genome sequence of a new microorganism.</title>
        <authorList>
            <person name="Zi Z."/>
        </authorList>
    </citation>
    <scope>NUCLEOTIDE SEQUENCE [LARGE SCALE GENOMIC DNA]</scope>
    <source>
        <strain evidence="9 10">WGZ8</strain>
    </source>
</reference>
<evidence type="ECO:0000256" key="3">
    <source>
        <dbReference type="ARBA" id="ARBA00022475"/>
    </source>
</evidence>
<feature type="transmembrane region" description="Helical" evidence="7">
    <location>
        <begin position="483"/>
        <end position="505"/>
    </location>
</feature>
<keyword evidence="5 7" id="KW-1133">Transmembrane helix</keyword>
<comment type="subcellular location">
    <subcellularLocation>
        <location evidence="1">Cell membrane</location>
        <topology evidence="1">Multi-pass membrane protein</topology>
    </subcellularLocation>
</comment>
<sequence length="882" mass="92427">MIRLWLKQILAERYGRALGTAIGLALTVALFCTLGAFVTSASGAMTAHAVASVPVDWQVLVAPGADPMAIAQAIGSAAPPKELQAIGYAESAGFSAVTGETSQKTGPGKVLGIASDYYDRFPGQIQLLLGSLDGVLIAQQTAANLHVGPGDLVTIERIGASATQVTVAGVVALPNADAMFQAVGAPKGTAPQAPPDNVLIVPMPQWRTLFAPQAARSDTVRTEFHVRLDHTSLPPDPSAAFVQVQQMANNLEARVAGSAAVGNNLAAALDTARQDALYAQVLFLFLGTPGLVLAILFTLAVAAAGADRRRREQALLRLRGASLLQLIRLAGAEAMLVGLVGIMLGLALTQLTTLAWLPAGGAGYSLVWLPLVALTGLTVATAAFVLPAWREASQSTVSAARAQVAKKTCPLWQRLYLDLVCLTAAALAFWYTANSGYNIILATEGVTQVSVHYEAFIAPALLWLGSSLLWMRLTRLALGPGRAAVRIAIAPLAAGLTRIISASLARQHPRMAHGVALVALAFAFATSTAVFNTTYNAQSRVDAALTNGADVTVTGTATHQIGQLLADLRRISGVADAEPMMHRFAYVGSDLQDIFGIDPTQIGKATSLVDAYFDNHDVGRTLELLRQTRDGILVSEETVSDFQLQLGDTINLRLQDARDHQYHVVPFRFIGIVREFPTAPKDSFLVANASYLAEVTGGSAADIVLMRTVADPSAVAAAARTIVTAVPGAKVTTLGETQALISSNLTAVSLYGLTNIELAFAILMIGGTAGLVLALGLSERRQSFAVLTALGAKRRHRRAFLWSEGLLIVAGGTILGLVAGLGLTKVLVSILAGVFDPPPETLSIPWMYLGATVAGALVCSAAAIMIVEAHLEEPDLEMLRSG</sequence>
<keyword evidence="6 7" id="KW-0472">Membrane</keyword>
<organism evidence="9 10">
    <name type="scientific">Microvirga puerhi</name>
    <dbReference type="NCBI Taxonomy" id="2876078"/>
    <lineage>
        <taxon>Bacteria</taxon>
        <taxon>Pseudomonadati</taxon>
        <taxon>Pseudomonadota</taxon>
        <taxon>Alphaproteobacteria</taxon>
        <taxon>Hyphomicrobiales</taxon>
        <taxon>Methylobacteriaceae</taxon>
        <taxon>Microvirga</taxon>
    </lineage>
</organism>
<proteinExistence type="inferred from homology"/>
<dbReference type="Proteomes" id="UP000704176">
    <property type="component" value="Unassembled WGS sequence"/>
</dbReference>
<accession>A0ABS7VV88</accession>
<evidence type="ECO:0000256" key="7">
    <source>
        <dbReference type="SAM" id="Phobius"/>
    </source>
</evidence>
<feature type="transmembrane region" description="Helical" evidence="7">
    <location>
        <begin position="844"/>
        <end position="871"/>
    </location>
</feature>
<evidence type="ECO:0000313" key="10">
    <source>
        <dbReference type="Proteomes" id="UP000704176"/>
    </source>
</evidence>
<evidence type="ECO:0000259" key="8">
    <source>
        <dbReference type="Pfam" id="PF02687"/>
    </source>
</evidence>
<protein>
    <submittedName>
        <fullName evidence="9">ABC transporter permease</fullName>
    </submittedName>
</protein>
<comment type="similarity">
    <text evidence="2">Belongs to the ABC-4 integral membrane protein family. LolC/E subfamily.</text>
</comment>
<evidence type="ECO:0000256" key="6">
    <source>
        <dbReference type="ARBA" id="ARBA00023136"/>
    </source>
</evidence>
<feature type="domain" description="ABC3 transporter permease C-terminal" evidence="8">
    <location>
        <begin position="290"/>
        <end position="389"/>
    </location>
</feature>
<feature type="transmembrane region" description="Helical" evidence="7">
    <location>
        <begin position="759"/>
        <end position="778"/>
    </location>
</feature>
<dbReference type="PANTHER" id="PTHR30489">
    <property type="entry name" value="LIPOPROTEIN-RELEASING SYSTEM TRANSMEMBRANE PROTEIN LOLE"/>
    <property type="match status" value="1"/>
</dbReference>
<keyword evidence="10" id="KW-1185">Reference proteome</keyword>
<feature type="transmembrane region" description="Helical" evidence="7">
    <location>
        <begin position="415"/>
        <end position="433"/>
    </location>
</feature>
<dbReference type="InterPro" id="IPR051447">
    <property type="entry name" value="Lipoprotein-release_system"/>
</dbReference>
<dbReference type="PANTHER" id="PTHR30489:SF0">
    <property type="entry name" value="LIPOPROTEIN-RELEASING SYSTEM TRANSMEMBRANE PROTEIN LOLE"/>
    <property type="match status" value="1"/>
</dbReference>
<feature type="domain" description="ABC3 transporter permease C-terminal" evidence="8">
    <location>
        <begin position="758"/>
        <end position="865"/>
    </location>
</feature>
<feature type="transmembrane region" description="Helical" evidence="7">
    <location>
        <begin position="799"/>
        <end position="824"/>
    </location>
</feature>
<keyword evidence="3" id="KW-1003">Cell membrane</keyword>
<name>A0ABS7VV88_9HYPH</name>
<evidence type="ECO:0000256" key="1">
    <source>
        <dbReference type="ARBA" id="ARBA00004651"/>
    </source>
</evidence>
<dbReference type="RefSeq" id="WP_224315629.1">
    <property type="nucleotide sequence ID" value="NZ_JAIRBM010000023.1"/>
</dbReference>
<keyword evidence="4 7" id="KW-0812">Transmembrane</keyword>